<dbReference type="AlphaFoldDB" id="A0A256GA98"/>
<proteinExistence type="predicted"/>
<organism evidence="1 2">
    <name type="scientific">Brucella pseudogrignonensis</name>
    <dbReference type="NCBI Taxonomy" id="419475"/>
    <lineage>
        <taxon>Bacteria</taxon>
        <taxon>Pseudomonadati</taxon>
        <taxon>Pseudomonadota</taxon>
        <taxon>Alphaproteobacteria</taxon>
        <taxon>Hyphomicrobiales</taxon>
        <taxon>Brucellaceae</taxon>
        <taxon>Brucella/Ochrobactrum group</taxon>
        <taxon>Brucella</taxon>
    </lineage>
</organism>
<dbReference type="InterPro" id="IPR007948">
    <property type="entry name" value="DUF736"/>
</dbReference>
<sequence>MPAIGTISAGADGRFEGYLRTLFIDAPIALIPTLKSSRKAADFQIVSQGIPIGKAWIRVHPVTASNEILLLIEAPELPRPIHAFFALSQQSVQPAVFDIIWHPRSAAR</sequence>
<reference evidence="1 2" key="1">
    <citation type="submission" date="2017-07" db="EMBL/GenBank/DDBJ databases">
        <title>Phylogenetic study on the rhizospheric bacterium Ochrobactrum sp. A44.</title>
        <authorList>
            <person name="Krzyzanowska D.M."/>
            <person name="Ossowicki A."/>
            <person name="Rajewska M."/>
            <person name="Maciag T."/>
            <person name="Kaczynski Z."/>
            <person name="Czerwicka M."/>
            <person name="Jafra S."/>
        </authorList>
    </citation>
    <scope>NUCLEOTIDE SEQUENCE [LARGE SCALE GENOMIC DNA]</scope>
    <source>
        <strain evidence="1 2">CCUG 30717</strain>
    </source>
</reference>
<comment type="caution">
    <text evidence="1">The sequence shown here is derived from an EMBL/GenBank/DDBJ whole genome shotgun (WGS) entry which is preliminary data.</text>
</comment>
<dbReference type="EMBL" id="NNRM01000037">
    <property type="protein sequence ID" value="OYR23958.1"/>
    <property type="molecule type" value="Genomic_DNA"/>
</dbReference>
<dbReference type="Proteomes" id="UP000216188">
    <property type="component" value="Unassembled WGS sequence"/>
</dbReference>
<accession>A0A256GA98</accession>
<dbReference type="RefSeq" id="WP_094543951.1">
    <property type="nucleotide sequence ID" value="NZ_CP091785.1"/>
</dbReference>
<name>A0A256GA98_9HYPH</name>
<gene>
    <name evidence="1" type="ORF">CEV34_3291</name>
</gene>
<keyword evidence="2" id="KW-1185">Reference proteome</keyword>
<evidence type="ECO:0008006" key="3">
    <source>
        <dbReference type="Google" id="ProtNLM"/>
    </source>
</evidence>
<evidence type="ECO:0000313" key="2">
    <source>
        <dbReference type="Proteomes" id="UP000216188"/>
    </source>
</evidence>
<dbReference type="GeneID" id="93111847"/>
<protein>
    <recommendedName>
        <fullName evidence="3">DUF736 domain-containing protein</fullName>
    </recommendedName>
</protein>
<dbReference type="Pfam" id="PF05284">
    <property type="entry name" value="DUF736"/>
    <property type="match status" value="1"/>
</dbReference>
<evidence type="ECO:0000313" key="1">
    <source>
        <dbReference type="EMBL" id="OYR23958.1"/>
    </source>
</evidence>